<keyword evidence="2" id="KW-1133">Transmembrane helix</keyword>
<dbReference type="EMBL" id="BT087784">
    <property type="protein sequence ID" value="ACR38137.1"/>
    <property type="molecule type" value="mRNA"/>
</dbReference>
<sequence>MISSWPTVLTSHPSATQSKMQSASRTPNGWSSLGSALTWAASRSLMQETLVAGSARATARTTTFLVGSARARHPSTWKCRHTASWKRTSFSSAEIAVSVVRVIVWPCRFCLINNFTFSLAWVRAYLCGLFLSAVLLLAPDTNE</sequence>
<evidence type="ECO:0000256" key="1">
    <source>
        <dbReference type="SAM" id="MobiDB-lite"/>
    </source>
</evidence>
<proteinExistence type="evidence at transcript level"/>
<feature type="region of interest" description="Disordered" evidence="1">
    <location>
        <begin position="1"/>
        <end position="28"/>
    </location>
</feature>
<evidence type="ECO:0000256" key="2">
    <source>
        <dbReference type="SAM" id="Phobius"/>
    </source>
</evidence>
<feature type="transmembrane region" description="Helical" evidence="2">
    <location>
        <begin position="115"/>
        <end position="138"/>
    </location>
</feature>
<organism evidence="3">
    <name type="scientific">Zea mays</name>
    <name type="common">Maize</name>
    <dbReference type="NCBI Taxonomy" id="4577"/>
    <lineage>
        <taxon>Eukaryota</taxon>
        <taxon>Viridiplantae</taxon>
        <taxon>Streptophyta</taxon>
        <taxon>Embryophyta</taxon>
        <taxon>Tracheophyta</taxon>
        <taxon>Spermatophyta</taxon>
        <taxon>Magnoliopsida</taxon>
        <taxon>Liliopsida</taxon>
        <taxon>Poales</taxon>
        <taxon>Poaceae</taxon>
        <taxon>PACMAD clade</taxon>
        <taxon>Panicoideae</taxon>
        <taxon>Andropogonodae</taxon>
        <taxon>Andropogoneae</taxon>
        <taxon>Tripsacinae</taxon>
        <taxon>Zea</taxon>
    </lineage>
</organism>
<evidence type="ECO:0000313" key="3">
    <source>
        <dbReference type="EMBL" id="ACR38137.1"/>
    </source>
</evidence>
<name>C4JAD7_MAIZE</name>
<keyword evidence="2" id="KW-0812">Transmembrane</keyword>
<dbReference type="AlphaFoldDB" id="C4JAD7"/>
<keyword evidence="2" id="KW-0472">Membrane</keyword>
<protein>
    <submittedName>
        <fullName evidence="3">Uncharacterized protein</fullName>
    </submittedName>
</protein>
<reference evidence="3" key="1">
    <citation type="journal article" date="2009" name="PLoS Genet.">
        <title>Sequencing, mapping, and analysis of 27,455 maize full-length cDNAs.</title>
        <authorList>
            <person name="Soderlund C."/>
            <person name="Descour A."/>
            <person name="Kudrna D."/>
            <person name="Bomhoff M."/>
            <person name="Boyd L."/>
            <person name="Currie J."/>
            <person name="Angelova A."/>
            <person name="Collura K."/>
            <person name="Wissotski M."/>
            <person name="Ashley E."/>
            <person name="Morrow D."/>
            <person name="Fernandes J."/>
            <person name="Walbot V."/>
            <person name="Yu Y."/>
        </authorList>
    </citation>
    <scope>NUCLEOTIDE SEQUENCE</scope>
    <source>
        <strain evidence="3">B73</strain>
    </source>
</reference>
<accession>C4JAD7</accession>